<feature type="compositionally biased region" description="Low complexity" evidence="1">
    <location>
        <begin position="25"/>
        <end position="52"/>
    </location>
</feature>
<evidence type="ECO:0000313" key="4">
    <source>
        <dbReference type="EMBL" id="TDG99930.1"/>
    </source>
</evidence>
<reference evidence="4 5" key="1">
    <citation type="submission" date="2019-01" db="EMBL/GenBank/DDBJ databases">
        <title>A chromosome-scale genome assembly of the yellow perch, Perca flavescens.</title>
        <authorList>
            <person name="Feron R."/>
            <person name="Morvezen R."/>
            <person name="Bestin A."/>
            <person name="Haffray P."/>
            <person name="Klopp C."/>
            <person name="Zahm M."/>
            <person name="Cabau C."/>
            <person name="Roques C."/>
            <person name="Donnadieu C."/>
            <person name="Bouchez O."/>
            <person name="Christie M."/>
            <person name="Larson W."/>
            <person name="Guiguen Y."/>
        </authorList>
    </citation>
    <scope>NUCLEOTIDE SEQUENCE [LARGE SCALE GENOMIC DNA]</scope>
    <source>
        <strain evidence="4">YP-PL-M2</strain>
        <tissue evidence="4">Blood</tissue>
    </source>
</reference>
<feature type="region of interest" description="Disordered" evidence="1">
    <location>
        <begin position="438"/>
        <end position="506"/>
    </location>
</feature>
<evidence type="ECO:0000313" key="5">
    <source>
        <dbReference type="Proteomes" id="UP000295070"/>
    </source>
</evidence>
<organism evidence="4 5">
    <name type="scientific">Perca flavescens</name>
    <name type="common">American yellow perch</name>
    <name type="synonym">Morone flavescens</name>
    <dbReference type="NCBI Taxonomy" id="8167"/>
    <lineage>
        <taxon>Eukaryota</taxon>
        <taxon>Metazoa</taxon>
        <taxon>Chordata</taxon>
        <taxon>Craniata</taxon>
        <taxon>Vertebrata</taxon>
        <taxon>Euteleostomi</taxon>
        <taxon>Actinopterygii</taxon>
        <taxon>Neopterygii</taxon>
        <taxon>Teleostei</taxon>
        <taxon>Neoteleostei</taxon>
        <taxon>Acanthomorphata</taxon>
        <taxon>Eupercaria</taxon>
        <taxon>Perciformes</taxon>
        <taxon>Percoidei</taxon>
        <taxon>Percidae</taxon>
        <taxon>Percinae</taxon>
        <taxon>Perca</taxon>
    </lineage>
</organism>
<gene>
    <name evidence="4" type="ORF">EPR50_G00199610</name>
</gene>
<dbReference type="AlphaFoldDB" id="A0A484C7M8"/>
<dbReference type="EMBL" id="SCKG01000019">
    <property type="protein sequence ID" value="TDG99930.1"/>
    <property type="molecule type" value="Genomic_DNA"/>
</dbReference>
<feature type="compositionally biased region" description="Polar residues" evidence="1">
    <location>
        <begin position="1"/>
        <end position="24"/>
    </location>
</feature>
<feature type="compositionally biased region" description="Low complexity" evidence="1">
    <location>
        <begin position="96"/>
        <end position="105"/>
    </location>
</feature>
<feature type="transmembrane region" description="Helical" evidence="2">
    <location>
        <begin position="368"/>
        <end position="392"/>
    </location>
</feature>
<accession>A0A484C7M8</accession>
<keyword evidence="2" id="KW-0472">Membrane</keyword>
<keyword evidence="2" id="KW-1133">Transmembrane helix</keyword>
<comment type="caution">
    <text evidence="4">The sequence shown here is derived from an EMBL/GenBank/DDBJ whole genome shotgun (WGS) entry which is preliminary data.</text>
</comment>
<evidence type="ECO:0000259" key="3">
    <source>
        <dbReference type="PROSITE" id="PS50024"/>
    </source>
</evidence>
<sequence length="522" mass="58027">MSTNPTTTSDQTLTTGATSSNVYITTTESAVPTETTEDTSTTDQSRTTEVTSGPTEGISTHQSDKTDLTTVQLTTPSTNPPTQRPSTSPTNPPTNPATQPTTEPTVSTVDPLNPCPIGFTGPFCEYVIDVEPDTLNRKALVNLVINQEYNVKYEDNTSREYKEFVGNFTNQMKKYYLAKKIPNFKEVVVISVSPGNPLVRFPNNTVDEIKVWDEAMAIYSITPREKGVNVTHYVGLEIPNNASAEQLYKEDIEAIKQAVDGLLSCTGECPDFNVTAPPTVITTEADLGSICEELVKDTDIAIYYQPVHIDEKITCVTVCHSQHSHHKRCYNRGLCTVYKGTGPLCKCHNVAETWYLNEDCSLPIQRTAFYAGLSGTLACLLVIVGVLTAFLLRNKRRQKRRRDIKEQLVNQWLNEDFEWPRSSHPDIHNAGDLHNLAYTHEDSGPSLDTDDRPPSSSTSIYGLDTEYQLSDTPYRHNTPTTNTLSFSNAGHPQSASLPQPQRHFSPQMLRISRPQIKTSWDA</sequence>
<dbReference type="Proteomes" id="UP000295070">
    <property type="component" value="Chromosome 19"/>
</dbReference>
<feature type="region of interest" description="Disordered" evidence="1">
    <location>
        <begin position="1"/>
        <end position="109"/>
    </location>
</feature>
<keyword evidence="5" id="KW-1185">Reference proteome</keyword>
<protein>
    <recommendedName>
        <fullName evidence="3">SEA domain-containing protein</fullName>
    </recommendedName>
</protein>
<evidence type="ECO:0000256" key="2">
    <source>
        <dbReference type="SAM" id="Phobius"/>
    </source>
</evidence>
<name>A0A484C7M8_PERFV</name>
<dbReference type="PROSITE" id="PS50024">
    <property type="entry name" value="SEA"/>
    <property type="match status" value="1"/>
</dbReference>
<dbReference type="STRING" id="8167.A0A484C7M8"/>
<keyword evidence="2" id="KW-0812">Transmembrane</keyword>
<proteinExistence type="predicted"/>
<feature type="compositionally biased region" description="Basic and acidic residues" evidence="1">
    <location>
        <begin position="439"/>
        <end position="453"/>
    </location>
</feature>
<dbReference type="InterPro" id="IPR000082">
    <property type="entry name" value="SEA_dom"/>
</dbReference>
<feature type="compositionally biased region" description="Polar residues" evidence="1">
    <location>
        <begin position="467"/>
        <end position="504"/>
    </location>
</feature>
<feature type="domain" description="SEA" evidence="3">
    <location>
        <begin position="129"/>
        <end position="279"/>
    </location>
</feature>
<evidence type="ECO:0000256" key="1">
    <source>
        <dbReference type="SAM" id="MobiDB-lite"/>
    </source>
</evidence>